<gene>
    <name evidence="10" type="ORF">P280DRAFT_544536</name>
</gene>
<dbReference type="GO" id="GO:0004000">
    <property type="term" value="F:adenosine deaminase activity"/>
    <property type="evidence" value="ECO:0007669"/>
    <property type="project" value="TreeGrafter"/>
</dbReference>
<keyword evidence="5 10" id="KW-0378">Hydrolase</keyword>
<comment type="cofactor">
    <cofactor evidence="1">
        <name>Zn(2+)</name>
        <dbReference type="ChEBI" id="CHEBI:29105"/>
    </cofactor>
</comment>
<dbReference type="InterPro" id="IPR001365">
    <property type="entry name" value="A_deaminase_dom"/>
</dbReference>
<dbReference type="InterPro" id="IPR006330">
    <property type="entry name" value="Ado/ade_deaminase"/>
</dbReference>
<evidence type="ECO:0000313" key="11">
    <source>
        <dbReference type="Proteomes" id="UP000799753"/>
    </source>
</evidence>
<name>A0A6A6SIA7_9PLEO</name>
<sequence>MAAASSAPVDREFTRRLPKIELHAHLTGSISRTCLHEIWKAKKAREPELGLEDPLTAISLEHDINTFFPLFSSYIYKLCNDIPNIEYSTKSVLHDFQADGVVYLELRTTPRAIPEHNITKHDYITAILNILHPHNNDPNNTMKAHLILSIDRRNTPSQADEVIDLALKHQASSTTSGIIGIDLCGDPSKGTIPTFTPAMTRAKTAGLSLTLHFAEIAASATDSELSTLLSWNPDRIGHVIHVNPIFRDRIEKMGIGLELCLSCNVKAKMITGMYSDHHFGVWRHTGLPLAICTDDVGVFQSPLSEEYFLAATHFDLSRREVRDLAERPVPCIFGGEGEKERLRGIFKGFTG</sequence>
<dbReference type="GO" id="GO:0046103">
    <property type="term" value="P:inosine biosynthetic process"/>
    <property type="evidence" value="ECO:0007669"/>
    <property type="project" value="TreeGrafter"/>
</dbReference>
<dbReference type="GO" id="GO:0046872">
    <property type="term" value="F:metal ion binding"/>
    <property type="evidence" value="ECO:0007669"/>
    <property type="project" value="UniProtKB-KW"/>
</dbReference>
<evidence type="ECO:0000259" key="9">
    <source>
        <dbReference type="Pfam" id="PF00962"/>
    </source>
</evidence>
<dbReference type="Pfam" id="PF00962">
    <property type="entry name" value="A_deaminase"/>
    <property type="match status" value="1"/>
</dbReference>
<dbReference type="EMBL" id="MU006776">
    <property type="protein sequence ID" value="KAF2646128.1"/>
    <property type="molecule type" value="Genomic_DNA"/>
</dbReference>
<dbReference type="AlphaFoldDB" id="A0A6A6SIA7"/>
<evidence type="ECO:0000256" key="1">
    <source>
        <dbReference type="ARBA" id="ARBA00001947"/>
    </source>
</evidence>
<dbReference type="FunFam" id="3.20.20.140:FF:000033">
    <property type="entry name" value="Adenosine deaminase-like protein"/>
    <property type="match status" value="1"/>
</dbReference>
<organism evidence="10 11">
    <name type="scientific">Massarina eburnea CBS 473.64</name>
    <dbReference type="NCBI Taxonomy" id="1395130"/>
    <lineage>
        <taxon>Eukaryota</taxon>
        <taxon>Fungi</taxon>
        <taxon>Dikarya</taxon>
        <taxon>Ascomycota</taxon>
        <taxon>Pezizomycotina</taxon>
        <taxon>Dothideomycetes</taxon>
        <taxon>Pleosporomycetidae</taxon>
        <taxon>Pleosporales</taxon>
        <taxon>Massarineae</taxon>
        <taxon>Massarinaceae</taxon>
        <taxon>Massarina</taxon>
    </lineage>
</organism>
<dbReference type="Gene3D" id="3.20.20.140">
    <property type="entry name" value="Metal-dependent hydrolases"/>
    <property type="match status" value="1"/>
</dbReference>
<evidence type="ECO:0000256" key="3">
    <source>
        <dbReference type="ARBA" id="ARBA00011245"/>
    </source>
</evidence>
<keyword evidence="6" id="KW-0862">Zinc</keyword>
<evidence type="ECO:0000256" key="2">
    <source>
        <dbReference type="ARBA" id="ARBA00006676"/>
    </source>
</evidence>
<dbReference type="PANTHER" id="PTHR11409:SF42">
    <property type="entry name" value="ADENOSINE DEAMINASE-LIKE PROTEIN"/>
    <property type="match status" value="1"/>
</dbReference>
<evidence type="ECO:0000256" key="5">
    <source>
        <dbReference type="ARBA" id="ARBA00022801"/>
    </source>
</evidence>
<evidence type="ECO:0000256" key="6">
    <source>
        <dbReference type="ARBA" id="ARBA00022833"/>
    </source>
</evidence>
<accession>A0A6A6SIA7</accession>
<dbReference type="CDD" id="cd00443">
    <property type="entry name" value="ADA_AMPD"/>
    <property type="match status" value="1"/>
</dbReference>
<dbReference type="InterPro" id="IPR032466">
    <property type="entry name" value="Metal_Hydrolase"/>
</dbReference>
<dbReference type="PANTHER" id="PTHR11409">
    <property type="entry name" value="ADENOSINE DEAMINASE"/>
    <property type="match status" value="1"/>
</dbReference>
<dbReference type="GO" id="GO:0006154">
    <property type="term" value="P:adenosine catabolic process"/>
    <property type="evidence" value="ECO:0007669"/>
    <property type="project" value="TreeGrafter"/>
</dbReference>
<dbReference type="SUPFAM" id="SSF51556">
    <property type="entry name" value="Metallo-dependent hydrolases"/>
    <property type="match status" value="1"/>
</dbReference>
<dbReference type="OrthoDB" id="272271at2759"/>
<comment type="similarity">
    <text evidence="2">Belongs to the metallo-dependent hydrolases superfamily. Adenosine and AMP deaminases family.</text>
</comment>
<proteinExistence type="inferred from homology"/>
<comment type="catalytic activity">
    <reaction evidence="8">
        <text>N(6)-methyl-AMP + H2O + H(+) = IMP + methylamine</text>
        <dbReference type="Rhea" id="RHEA:16001"/>
        <dbReference type="ChEBI" id="CHEBI:15377"/>
        <dbReference type="ChEBI" id="CHEBI:15378"/>
        <dbReference type="ChEBI" id="CHEBI:58053"/>
        <dbReference type="ChEBI" id="CHEBI:59338"/>
        <dbReference type="ChEBI" id="CHEBI:144842"/>
    </reaction>
    <physiologicalReaction direction="left-to-right" evidence="8">
        <dbReference type="Rhea" id="RHEA:16002"/>
    </physiologicalReaction>
</comment>
<evidence type="ECO:0000256" key="8">
    <source>
        <dbReference type="ARBA" id="ARBA00048787"/>
    </source>
</evidence>
<evidence type="ECO:0000313" key="10">
    <source>
        <dbReference type="EMBL" id="KAF2646128.1"/>
    </source>
</evidence>
<dbReference type="GO" id="GO:0009117">
    <property type="term" value="P:nucleotide metabolic process"/>
    <property type="evidence" value="ECO:0007669"/>
    <property type="project" value="UniProtKB-KW"/>
</dbReference>
<keyword evidence="7" id="KW-0546">Nucleotide metabolism</keyword>
<evidence type="ECO:0000256" key="4">
    <source>
        <dbReference type="ARBA" id="ARBA00022723"/>
    </source>
</evidence>
<reference evidence="10" key="1">
    <citation type="journal article" date="2020" name="Stud. Mycol.">
        <title>101 Dothideomycetes genomes: a test case for predicting lifestyles and emergence of pathogens.</title>
        <authorList>
            <person name="Haridas S."/>
            <person name="Albert R."/>
            <person name="Binder M."/>
            <person name="Bloem J."/>
            <person name="Labutti K."/>
            <person name="Salamov A."/>
            <person name="Andreopoulos B."/>
            <person name="Baker S."/>
            <person name="Barry K."/>
            <person name="Bills G."/>
            <person name="Bluhm B."/>
            <person name="Cannon C."/>
            <person name="Castanera R."/>
            <person name="Culley D."/>
            <person name="Daum C."/>
            <person name="Ezra D."/>
            <person name="Gonzalez J."/>
            <person name="Henrissat B."/>
            <person name="Kuo A."/>
            <person name="Liang C."/>
            <person name="Lipzen A."/>
            <person name="Lutzoni F."/>
            <person name="Magnuson J."/>
            <person name="Mondo S."/>
            <person name="Nolan M."/>
            <person name="Ohm R."/>
            <person name="Pangilinan J."/>
            <person name="Park H.-J."/>
            <person name="Ramirez L."/>
            <person name="Alfaro M."/>
            <person name="Sun H."/>
            <person name="Tritt A."/>
            <person name="Yoshinaga Y."/>
            <person name="Zwiers L.-H."/>
            <person name="Turgeon B."/>
            <person name="Goodwin S."/>
            <person name="Spatafora J."/>
            <person name="Crous P."/>
            <person name="Grigoriev I."/>
        </authorList>
    </citation>
    <scope>NUCLEOTIDE SEQUENCE</scope>
    <source>
        <strain evidence="10">CBS 473.64</strain>
    </source>
</reference>
<keyword evidence="11" id="KW-1185">Reference proteome</keyword>
<comment type="subunit">
    <text evidence="3">Monomer.</text>
</comment>
<keyword evidence="4" id="KW-0479">Metal-binding</keyword>
<dbReference type="Proteomes" id="UP000799753">
    <property type="component" value="Unassembled WGS sequence"/>
</dbReference>
<protein>
    <submittedName>
        <fullName evidence="10">Metallo-dependent hydrolase</fullName>
    </submittedName>
</protein>
<evidence type="ECO:0000256" key="7">
    <source>
        <dbReference type="ARBA" id="ARBA00023080"/>
    </source>
</evidence>
<feature type="domain" description="Adenosine deaminase" evidence="9">
    <location>
        <begin position="18"/>
        <end position="342"/>
    </location>
</feature>